<accession>A0ABS6EI68</accession>
<dbReference type="Proteomes" id="UP000726170">
    <property type="component" value="Unassembled WGS sequence"/>
</dbReference>
<dbReference type="EMBL" id="JAHLQF010000002">
    <property type="protein sequence ID" value="MBU5484376.1"/>
    <property type="molecule type" value="Genomic_DNA"/>
</dbReference>
<proteinExistence type="predicted"/>
<name>A0ABS6EI68_9CLOT</name>
<feature type="region of interest" description="Disordered" evidence="1">
    <location>
        <begin position="132"/>
        <end position="156"/>
    </location>
</feature>
<dbReference type="PANTHER" id="PTHR38463:SF1">
    <property type="entry name" value="STRESS RESPONSE PROTEIN YSNF"/>
    <property type="match status" value="1"/>
</dbReference>
<dbReference type="InterPro" id="IPR019060">
    <property type="entry name" value="DUF2382"/>
</dbReference>
<evidence type="ECO:0000313" key="3">
    <source>
        <dbReference type="EMBL" id="MBU5484376.1"/>
    </source>
</evidence>
<feature type="region of interest" description="Disordered" evidence="1">
    <location>
        <begin position="1"/>
        <end position="29"/>
    </location>
</feature>
<comment type="caution">
    <text evidence="3">The sequence shown here is derived from an EMBL/GenBank/DDBJ whole genome shotgun (WGS) entry which is preliminary data.</text>
</comment>
<evidence type="ECO:0000313" key="4">
    <source>
        <dbReference type="Proteomes" id="UP000726170"/>
    </source>
</evidence>
<dbReference type="PANTHER" id="PTHR38463">
    <property type="entry name" value="STRESS RESPONSE PROTEIN YSNF"/>
    <property type="match status" value="1"/>
</dbReference>
<dbReference type="RefSeq" id="WP_216438855.1">
    <property type="nucleotide sequence ID" value="NZ_JAHLQF010000002.1"/>
</dbReference>
<reference evidence="3 4" key="1">
    <citation type="submission" date="2021-06" db="EMBL/GenBank/DDBJ databases">
        <authorList>
            <person name="Sun Q."/>
            <person name="Li D."/>
        </authorList>
    </citation>
    <scope>NUCLEOTIDE SEQUENCE [LARGE SCALE GENOMIC DNA]</scope>
    <source>
        <strain evidence="3 4">MSJ-11</strain>
    </source>
</reference>
<dbReference type="Pfam" id="PF09557">
    <property type="entry name" value="DUF2382"/>
    <property type="match status" value="1"/>
</dbReference>
<gene>
    <name evidence="3" type="ORF">KQI86_08555</name>
</gene>
<dbReference type="InterPro" id="IPR052967">
    <property type="entry name" value="Stress_Response_Assoc"/>
</dbReference>
<evidence type="ECO:0000256" key="1">
    <source>
        <dbReference type="SAM" id="MobiDB-lite"/>
    </source>
</evidence>
<feature type="compositionally biased region" description="Basic and acidic residues" evidence="1">
    <location>
        <begin position="146"/>
        <end position="156"/>
    </location>
</feature>
<feature type="compositionally biased region" description="Low complexity" evidence="1">
    <location>
        <begin position="1"/>
        <end position="18"/>
    </location>
</feature>
<feature type="compositionally biased region" description="Basic and acidic residues" evidence="1">
    <location>
        <begin position="19"/>
        <end position="29"/>
    </location>
</feature>
<keyword evidence="4" id="KW-1185">Reference proteome</keyword>
<feature type="domain" description="DUF2382" evidence="2">
    <location>
        <begin position="30"/>
        <end position="138"/>
    </location>
</feature>
<organism evidence="3 4">
    <name type="scientific">Clostridium mobile</name>
    <dbReference type="NCBI Taxonomy" id="2841512"/>
    <lineage>
        <taxon>Bacteria</taxon>
        <taxon>Bacillati</taxon>
        <taxon>Bacillota</taxon>
        <taxon>Clostridia</taxon>
        <taxon>Eubacteriales</taxon>
        <taxon>Clostridiaceae</taxon>
        <taxon>Clostridium</taxon>
    </lineage>
</organism>
<evidence type="ECO:0000259" key="2">
    <source>
        <dbReference type="Pfam" id="PF09557"/>
    </source>
</evidence>
<dbReference type="NCBIfam" id="TIGR02271">
    <property type="entry name" value="YsnF/AvaK domain"/>
    <property type="match status" value="1"/>
</dbReference>
<protein>
    <submittedName>
        <fullName evidence="3">YsnF/AvaK domain-containing protein</fullName>
    </submittedName>
</protein>
<sequence>MMGLFDNIFGNVDNNDNDNQNKKRKDEGRLTLHKEELDINKIKAQKGEVELGKEIIEEQKTVDVPVTHEEVVIERRAIDNEASGEPISDEETIRIPVSEEQVNVDKHTVVTGEVSAHKREVEDTRRVDETLKREEARINTNGDADIVDKDTDEGFH</sequence>